<proteinExistence type="predicted"/>
<name>A0A6I4VVS7_9BACL</name>
<dbReference type="SUPFAM" id="SSF46689">
    <property type="entry name" value="Homeodomain-like"/>
    <property type="match status" value="1"/>
</dbReference>
<evidence type="ECO:0000256" key="2">
    <source>
        <dbReference type="PROSITE-ProRule" id="PRU00335"/>
    </source>
</evidence>
<comment type="caution">
    <text evidence="4">The sequence shown here is derived from an EMBL/GenBank/DDBJ whole genome shotgun (WGS) entry which is preliminary data.</text>
</comment>
<accession>A0A6I4VVS7</accession>
<protein>
    <submittedName>
        <fullName evidence="4">TetR family transcriptional regulator</fullName>
    </submittedName>
</protein>
<dbReference type="PANTHER" id="PTHR43479">
    <property type="entry name" value="ACREF/ENVCD OPERON REPRESSOR-RELATED"/>
    <property type="match status" value="1"/>
</dbReference>
<dbReference type="InterPro" id="IPR036271">
    <property type="entry name" value="Tet_transcr_reg_TetR-rel_C_sf"/>
</dbReference>
<dbReference type="PROSITE" id="PS50977">
    <property type="entry name" value="HTH_TETR_2"/>
    <property type="match status" value="1"/>
</dbReference>
<evidence type="ECO:0000256" key="1">
    <source>
        <dbReference type="ARBA" id="ARBA00023125"/>
    </source>
</evidence>
<reference evidence="4 5" key="1">
    <citation type="submission" date="2019-12" db="EMBL/GenBank/DDBJ databases">
        <title>Whole-genome analyses of novel actinobacteria.</title>
        <authorList>
            <person name="Sahin N."/>
            <person name="Saygin H."/>
        </authorList>
    </citation>
    <scope>NUCLEOTIDE SEQUENCE [LARGE SCALE GENOMIC DNA]</scope>
    <source>
        <strain evidence="4 5">KC615</strain>
    </source>
</reference>
<dbReference type="AlphaFoldDB" id="A0A6I4VVS7"/>
<dbReference type="RefSeq" id="WP_160801569.1">
    <property type="nucleotide sequence ID" value="NZ_WUUL01000006.1"/>
</dbReference>
<evidence type="ECO:0000259" key="3">
    <source>
        <dbReference type="PROSITE" id="PS50977"/>
    </source>
</evidence>
<dbReference type="Proteomes" id="UP000430692">
    <property type="component" value="Unassembled WGS sequence"/>
</dbReference>
<dbReference type="Pfam" id="PF00440">
    <property type="entry name" value="TetR_N"/>
    <property type="match status" value="1"/>
</dbReference>
<dbReference type="InterPro" id="IPR001647">
    <property type="entry name" value="HTH_TetR"/>
</dbReference>
<feature type="DNA-binding region" description="H-T-H motif" evidence="2">
    <location>
        <begin position="36"/>
        <end position="55"/>
    </location>
</feature>
<sequence length="203" mass="23082">MPRTKAQYKAMRVATKNKIHSSAIKLFAKKGFAATSVQDIAFSAGISIGLLYRHYNTKEELFNDLVSYAAKGLETLIKKFQSETAPIELIQQFTLEVLHDLENDDEFAQFFMIMNQSSAIEDPSPQIQYLNSQSEAMLEQTARLIEKGQELGQFKQGNASEMAFYYFASIQGLAMIKFSINERFITPSPKLVTAFLIKEDYYK</sequence>
<dbReference type="GO" id="GO:0003677">
    <property type="term" value="F:DNA binding"/>
    <property type="evidence" value="ECO:0007669"/>
    <property type="project" value="UniProtKB-UniRule"/>
</dbReference>
<dbReference type="PRINTS" id="PR00455">
    <property type="entry name" value="HTHTETR"/>
</dbReference>
<dbReference type="Gene3D" id="1.10.357.10">
    <property type="entry name" value="Tetracycline Repressor, domain 2"/>
    <property type="match status" value="1"/>
</dbReference>
<keyword evidence="1 2" id="KW-0238">DNA-binding</keyword>
<dbReference type="SUPFAM" id="SSF48498">
    <property type="entry name" value="Tetracyclin repressor-like, C-terminal domain"/>
    <property type="match status" value="1"/>
</dbReference>
<evidence type="ECO:0000313" key="4">
    <source>
        <dbReference type="EMBL" id="MXQ54215.1"/>
    </source>
</evidence>
<dbReference type="EMBL" id="WUUL01000006">
    <property type="protein sequence ID" value="MXQ54215.1"/>
    <property type="molecule type" value="Genomic_DNA"/>
</dbReference>
<feature type="domain" description="HTH tetR-type" evidence="3">
    <location>
        <begin position="13"/>
        <end position="73"/>
    </location>
</feature>
<dbReference type="PANTHER" id="PTHR43479:SF11">
    <property type="entry name" value="ACREF_ENVCD OPERON REPRESSOR-RELATED"/>
    <property type="match status" value="1"/>
</dbReference>
<dbReference type="InterPro" id="IPR050624">
    <property type="entry name" value="HTH-type_Tx_Regulator"/>
</dbReference>
<dbReference type="InterPro" id="IPR009057">
    <property type="entry name" value="Homeodomain-like_sf"/>
</dbReference>
<gene>
    <name evidence="4" type="ORF">GSM42_10910</name>
</gene>
<keyword evidence="5" id="KW-1185">Reference proteome</keyword>
<evidence type="ECO:0000313" key="5">
    <source>
        <dbReference type="Proteomes" id="UP000430692"/>
    </source>
</evidence>
<organism evidence="4 5">
    <name type="scientific">Shimazuella alba</name>
    <dbReference type="NCBI Taxonomy" id="2690964"/>
    <lineage>
        <taxon>Bacteria</taxon>
        <taxon>Bacillati</taxon>
        <taxon>Bacillota</taxon>
        <taxon>Bacilli</taxon>
        <taxon>Bacillales</taxon>
        <taxon>Thermoactinomycetaceae</taxon>
        <taxon>Shimazuella</taxon>
    </lineage>
</organism>